<dbReference type="STRING" id="383855.M3ACE8"/>
<reference evidence="1 2" key="1">
    <citation type="journal article" date="2012" name="PLoS Pathog.">
        <title>Diverse lifestyles and strategies of plant pathogenesis encoded in the genomes of eighteen Dothideomycetes fungi.</title>
        <authorList>
            <person name="Ohm R.A."/>
            <person name="Feau N."/>
            <person name="Henrissat B."/>
            <person name="Schoch C.L."/>
            <person name="Horwitz B.A."/>
            <person name="Barry K.W."/>
            <person name="Condon B.J."/>
            <person name="Copeland A.C."/>
            <person name="Dhillon B."/>
            <person name="Glaser F."/>
            <person name="Hesse C.N."/>
            <person name="Kosti I."/>
            <person name="LaButti K."/>
            <person name="Lindquist E.A."/>
            <person name="Lucas S."/>
            <person name="Salamov A.A."/>
            <person name="Bradshaw R.E."/>
            <person name="Ciuffetti L."/>
            <person name="Hamelin R.C."/>
            <person name="Kema G.H.J."/>
            <person name="Lawrence C."/>
            <person name="Scott J.A."/>
            <person name="Spatafora J.W."/>
            <person name="Turgeon B.G."/>
            <person name="de Wit P.J.G.M."/>
            <person name="Zhong S."/>
            <person name="Goodwin S.B."/>
            <person name="Grigoriev I.V."/>
        </authorList>
    </citation>
    <scope>NUCLEOTIDE SEQUENCE [LARGE SCALE GENOMIC DNA]</scope>
    <source>
        <strain evidence="1 2">CIRAD86</strain>
    </source>
</reference>
<protein>
    <submittedName>
        <fullName evidence="1">Uncharacterized protein</fullName>
    </submittedName>
</protein>
<accession>M3ACE8</accession>
<proteinExistence type="predicted"/>
<name>M3ACE8_PSEFD</name>
<gene>
    <name evidence="1" type="ORF">MYCFIDRAFT_197404</name>
</gene>
<keyword evidence="2" id="KW-1185">Reference proteome</keyword>
<sequence>MKVLRICRMFQAFTIEEPEWPELSRERSKSDPTVALYDTRARAPELLARCDKLMEHETLYTSYLNSLYNDLYALRSDFGSWTITFGDTRGFDTLPQDLTLPKGTFADGQDEMCYTFTDSNHASASLPTVLPRRHIVYETQVAINKKWFHVLTPALKHAAKRKIPHASSNKAQLCGLRYAFIARTFSPESTLAAGVASRGIAKVEECRKLGGIVRHDK</sequence>
<evidence type="ECO:0000313" key="1">
    <source>
        <dbReference type="EMBL" id="EME82226.1"/>
    </source>
</evidence>
<dbReference type="HOGENOM" id="CLU_1272776_0_0_1"/>
<dbReference type="EMBL" id="KB446559">
    <property type="protein sequence ID" value="EME82226.1"/>
    <property type="molecule type" value="Genomic_DNA"/>
</dbReference>
<dbReference type="GeneID" id="19335645"/>
<dbReference type="RefSeq" id="XP_007927633.1">
    <property type="nucleotide sequence ID" value="XM_007929442.1"/>
</dbReference>
<evidence type="ECO:0000313" key="2">
    <source>
        <dbReference type="Proteomes" id="UP000016932"/>
    </source>
</evidence>
<dbReference type="KEGG" id="pfj:MYCFIDRAFT_197404"/>
<dbReference type="Proteomes" id="UP000016932">
    <property type="component" value="Unassembled WGS sequence"/>
</dbReference>
<dbReference type="VEuPathDB" id="FungiDB:MYCFIDRAFT_197404"/>
<dbReference type="OrthoDB" id="3632729at2759"/>
<organism evidence="1 2">
    <name type="scientific">Pseudocercospora fijiensis (strain CIRAD86)</name>
    <name type="common">Black leaf streak disease fungus</name>
    <name type="synonym">Mycosphaerella fijiensis</name>
    <dbReference type="NCBI Taxonomy" id="383855"/>
    <lineage>
        <taxon>Eukaryota</taxon>
        <taxon>Fungi</taxon>
        <taxon>Dikarya</taxon>
        <taxon>Ascomycota</taxon>
        <taxon>Pezizomycotina</taxon>
        <taxon>Dothideomycetes</taxon>
        <taxon>Dothideomycetidae</taxon>
        <taxon>Mycosphaerellales</taxon>
        <taxon>Mycosphaerellaceae</taxon>
        <taxon>Pseudocercospora</taxon>
    </lineage>
</organism>
<dbReference type="AlphaFoldDB" id="M3ACE8"/>